<proteinExistence type="predicted"/>
<accession>A0A6J4KWD3</accession>
<sequence>EHNRGDAIHVADQRLRGATEEVPAHGPAGSTGARSGRRRGGHLPVLLRDRRSVPLAPGAVDDPLHEFRDRHRGRRCRAAHDRWRVRPVRGCLGHGRGADDVDDLLRAAPQPLGRRARQPGPDAAHRIHQRLPRREDGDPQLPGDAQHVLHAPGPEPGCHAARHRHRGHAERLGHGRLRLCQGRVRVIVLGRRRHRAHLGPLVARLRPAGDVDPAPHPCRQLDLRRRRERRERTGRRCAGQQSEDRLVHGRLVPRLVPRPAHPVPAQHRAVGTGRGPGVPLHHRGGRRWRAADRRLRLRHRLGHRRVHLRHDDAGHRLRRLGPELVLHLPRRDAPDRRDGEPVRQELRHEPEV</sequence>
<evidence type="ECO:0000256" key="1">
    <source>
        <dbReference type="SAM" id="MobiDB-lite"/>
    </source>
</evidence>
<feature type="non-terminal residue" evidence="2">
    <location>
        <position position="1"/>
    </location>
</feature>
<organism evidence="2">
    <name type="scientific">uncultured Frankineae bacterium</name>
    <dbReference type="NCBI Taxonomy" id="437475"/>
    <lineage>
        <taxon>Bacteria</taxon>
        <taxon>Bacillati</taxon>
        <taxon>Actinomycetota</taxon>
        <taxon>Actinomycetes</taxon>
        <taxon>Frankiales</taxon>
        <taxon>environmental samples</taxon>
    </lineage>
</organism>
<feature type="region of interest" description="Disordered" evidence="1">
    <location>
        <begin position="111"/>
        <end position="167"/>
    </location>
</feature>
<protein>
    <submittedName>
        <fullName evidence="2">Inositol transport system permease protein</fullName>
    </submittedName>
</protein>
<feature type="non-terminal residue" evidence="2">
    <location>
        <position position="352"/>
    </location>
</feature>
<feature type="region of interest" description="Disordered" evidence="1">
    <location>
        <begin position="1"/>
        <end position="40"/>
    </location>
</feature>
<reference evidence="2" key="1">
    <citation type="submission" date="2020-02" db="EMBL/GenBank/DDBJ databases">
        <authorList>
            <person name="Meier V. D."/>
        </authorList>
    </citation>
    <scope>NUCLEOTIDE SEQUENCE</scope>
    <source>
        <strain evidence="2">AVDCRST_MAG07</strain>
    </source>
</reference>
<dbReference type="EMBL" id="CADCUB010000047">
    <property type="protein sequence ID" value="CAA9315821.1"/>
    <property type="molecule type" value="Genomic_DNA"/>
</dbReference>
<evidence type="ECO:0000313" key="2">
    <source>
        <dbReference type="EMBL" id="CAA9315821.1"/>
    </source>
</evidence>
<feature type="region of interest" description="Disordered" evidence="1">
    <location>
        <begin position="256"/>
        <end position="286"/>
    </location>
</feature>
<feature type="region of interest" description="Disordered" evidence="1">
    <location>
        <begin position="328"/>
        <end position="352"/>
    </location>
</feature>
<gene>
    <name evidence="2" type="ORF">AVDCRST_MAG07-906</name>
</gene>
<feature type="compositionally biased region" description="Basic and acidic residues" evidence="1">
    <location>
        <begin position="329"/>
        <end position="352"/>
    </location>
</feature>
<name>A0A6J4KWD3_9ACTN</name>
<feature type="compositionally biased region" description="Basic and acidic residues" evidence="1">
    <location>
        <begin position="1"/>
        <end position="23"/>
    </location>
</feature>
<dbReference type="AlphaFoldDB" id="A0A6J4KWD3"/>